<dbReference type="InterPro" id="IPR036866">
    <property type="entry name" value="RibonucZ/Hydroxyglut_hydro"/>
</dbReference>
<gene>
    <name evidence="3" type="ORF">PUV54_01420</name>
</gene>
<name>A0AAE9ZCD6_9PROT</name>
<sequence length="542" mass="61756">MKMRGLTVVTAAVFAFCSLCSAFAAETSEELMREVVAAYGGADALNAIQQLELDSAGYSIARYQSRTTHEPYDRLPIRSFGAIDYENDRGVWENISTWPGELNMGTRSIVNGDESATLNTILRTYNDGAMMSLDYIKRSTAFWLTPLLVREMMENADEVTLGEQKEFRNIAYDTLRYRDRYTVYVNPKTRLINVISSTEGGMWDHTIDEDQRVEVIRFYDAYVKTHGVWFPTRYNQFVDGVATQDRGIYSLKINQPIDRYLQVPDGFETADTSGYGGEGWDIAVREAGDGLYVTGNGEIHVLFVEFDDYFIALEAGNFPSHAVNTLEAMKPYMNGKPLKYIVPTHHHDDHAWAVHGYTRLGAKILTTPDKEGFLRKLLNRTYGEHGPVEDAEFEFIEGNRLHISDSTNTFDVFVWPDSPHSENMIIGYHPGSESIFTGDFYLGWGVPEGSGVRQGANYSTRELDRWIKERQRAREMDGVENYIAVHGRPYTRAEMEEMLSIERTIFSLPNNEAWPTATWPDRYGLHDDTAQNPRRSKMYMGN</sequence>
<evidence type="ECO:0000313" key="3">
    <source>
        <dbReference type="EMBL" id="WDI31846.1"/>
    </source>
</evidence>
<dbReference type="AlphaFoldDB" id="A0AAE9ZCD6"/>
<dbReference type="CDD" id="cd06262">
    <property type="entry name" value="metallo-hydrolase-like_MBL-fold"/>
    <property type="match status" value="1"/>
</dbReference>
<organism evidence="3 4">
    <name type="scientific">Hyphococcus flavus</name>
    <dbReference type="NCBI Taxonomy" id="1866326"/>
    <lineage>
        <taxon>Bacteria</taxon>
        <taxon>Pseudomonadati</taxon>
        <taxon>Pseudomonadota</taxon>
        <taxon>Alphaproteobacteria</taxon>
        <taxon>Parvularculales</taxon>
        <taxon>Parvularculaceae</taxon>
        <taxon>Hyphococcus</taxon>
    </lineage>
</organism>
<proteinExistence type="predicted"/>
<evidence type="ECO:0000256" key="2">
    <source>
        <dbReference type="SAM" id="SignalP"/>
    </source>
</evidence>
<evidence type="ECO:0000256" key="1">
    <source>
        <dbReference type="SAM" id="MobiDB-lite"/>
    </source>
</evidence>
<dbReference type="SUPFAM" id="SSF56281">
    <property type="entry name" value="Metallo-hydrolase/oxidoreductase"/>
    <property type="match status" value="1"/>
</dbReference>
<dbReference type="Proteomes" id="UP001214043">
    <property type="component" value="Chromosome"/>
</dbReference>
<dbReference type="Gene3D" id="3.60.15.10">
    <property type="entry name" value="Ribonuclease Z/Hydroxyacylglutathione hydrolase-like"/>
    <property type="match status" value="1"/>
</dbReference>
<dbReference type="EMBL" id="CP118166">
    <property type="protein sequence ID" value="WDI31846.1"/>
    <property type="molecule type" value="Genomic_DNA"/>
</dbReference>
<accession>A0AAE9ZCD6</accession>
<keyword evidence="2" id="KW-0732">Signal</keyword>
<dbReference type="InterPro" id="IPR050855">
    <property type="entry name" value="NDM-1-like"/>
</dbReference>
<dbReference type="RefSeq" id="WP_274493733.1">
    <property type="nucleotide sequence ID" value="NZ_CP118166.1"/>
</dbReference>
<keyword evidence="4" id="KW-1185">Reference proteome</keyword>
<dbReference type="PANTHER" id="PTHR42951">
    <property type="entry name" value="METALLO-BETA-LACTAMASE DOMAIN-CONTAINING"/>
    <property type="match status" value="1"/>
</dbReference>
<feature type="signal peptide" evidence="2">
    <location>
        <begin position="1"/>
        <end position="24"/>
    </location>
</feature>
<reference evidence="3" key="1">
    <citation type="submission" date="2023-02" db="EMBL/GenBank/DDBJ databases">
        <title>Genome sequence of Hyphococcus flavus.</title>
        <authorList>
            <person name="Rong J.-C."/>
            <person name="Zhao Q."/>
            <person name="Yi M."/>
            <person name="Wu J.-Y."/>
        </authorList>
    </citation>
    <scope>NUCLEOTIDE SEQUENCE</scope>
    <source>
        <strain evidence="3">MCCC 1K03223</strain>
    </source>
</reference>
<evidence type="ECO:0000313" key="4">
    <source>
        <dbReference type="Proteomes" id="UP001214043"/>
    </source>
</evidence>
<dbReference type="KEGG" id="hfl:PUV54_01420"/>
<dbReference type="PANTHER" id="PTHR42951:SF20">
    <property type="entry name" value="BETA LACTAMASE"/>
    <property type="match status" value="1"/>
</dbReference>
<protein>
    <submittedName>
        <fullName evidence="3">MBL fold metallo-hydrolase</fullName>
    </submittedName>
</protein>
<feature type="region of interest" description="Disordered" evidence="1">
    <location>
        <begin position="523"/>
        <end position="542"/>
    </location>
</feature>
<feature type="chain" id="PRO_5042164100" evidence="2">
    <location>
        <begin position="25"/>
        <end position="542"/>
    </location>
</feature>